<keyword evidence="2" id="KW-0677">Repeat</keyword>
<dbReference type="PANTHER" id="PTHR46344">
    <property type="entry name" value="OS02G0202900 PROTEIN"/>
    <property type="match status" value="1"/>
</dbReference>
<protein>
    <submittedName>
        <fullName evidence="3">N-acetylneuraminate epimerase</fullName>
        <ecNumber evidence="3">5.1.3.24</ecNumber>
    </submittedName>
</protein>
<dbReference type="SMART" id="SM00612">
    <property type="entry name" value="Kelch"/>
    <property type="match status" value="6"/>
</dbReference>
<dbReference type="InterPro" id="IPR006652">
    <property type="entry name" value="Kelch_1"/>
</dbReference>
<dbReference type="EC" id="5.1.3.24" evidence="3"/>
<name>A0A5E4Z9U1_9BURK</name>
<evidence type="ECO:0000313" key="3">
    <source>
        <dbReference type="EMBL" id="VVE57876.1"/>
    </source>
</evidence>
<keyword evidence="3" id="KW-0413">Isomerase</keyword>
<evidence type="ECO:0000256" key="1">
    <source>
        <dbReference type="ARBA" id="ARBA00022441"/>
    </source>
</evidence>
<accession>A0A5E4Z9U1</accession>
<keyword evidence="4" id="KW-1185">Reference proteome</keyword>
<organism evidence="3 4">
    <name type="scientific">Pandoraea aquatica</name>
    <dbReference type="NCBI Taxonomy" id="2508290"/>
    <lineage>
        <taxon>Bacteria</taxon>
        <taxon>Pseudomonadati</taxon>
        <taxon>Pseudomonadota</taxon>
        <taxon>Betaproteobacteria</taxon>
        <taxon>Burkholderiales</taxon>
        <taxon>Burkholderiaceae</taxon>
        <taxon>Pandoraea</taxon>
    </lineage>
</organism>
<dbReference type="Gene3D" id="2.120.10.80">
    <property type="entry name" value="Kelch-type beta propeller"/>
    <property type="match status" value="1"/>
</dbReference>
<proteinExistence type="predicted"/>
<dbReference type="SUPFAM" id="SSF50965">
    <property type="entry name" value="Galactose oxidase, central domain"/>
    <property type="match status" value="1"/>
</dbReference>
<reference evidence="3 4" key="1">
    <citation type="submission" date="2019-08" db="EMBL/GenBank/DDBJ databases">
        <authorList>
            <person name="Peeters C."/>
        </authorList>
    </citation>
    <scope>NUCLEOTIDE SEQUENCE [LARGE SCALE GENOMIC DNA]</scope>
    <source>
        <strain evidence="3 4">LMG 31011</strain>
    </source>
</reference>
<gene>
    <name evidence="3" type="primary">nanM</name>
    <name evidence="3" type="ORF">PAQ31011_05264</name>
</gene>
<dbReference type="InterPro" id="IPR011043">
    <property type="entry name" value="Gal_Oxase/kelch_b-propeller"/>
</dbReference>
<dbReference type="InterPro" id="IPR037293">
    <property type="entry name" value="Gal_Oxidase_central_sf"/>
</dbReference>
<dbReference type="GO" id="GO:0016853">
    <property type="term" value="F:isomerase activity"/>
    <property type="evidence" value="ECO:0007669"/>
    <property type="project" value="UniProtKB-KW"/>
</dbReference>
<dbReference type="Gene3D" id="2.130.10.80">
    <property type="entry name" value="Galactose oxidase/kelch, beta-propeller"/>
    <property type="match status" value="3"/>
</dbReference>
<keyword evidence="1" id="KW-0880">Kelch repeat</keyword>
<dbReference type="AlphaFoldDB" id="A0A5E4Z9U1"/>
<evidence type="ECO:0000313" key="4">
    <source>
        <dbReference type="Proteomes" id="UP000366819"/>
    </source>
</evidence>
<dbReference type="Pfam" id="PF01344">
    <property type="entry name" value="Kelch_1"/>
    <property type="match status" value="2"/>
</dbReference>
<evidence type="ECO:0000256" key="2">
    <source>
        <dbReference type="ARBA" id="ARBA00022737"/>
    </source>
</evidence>
<dbReference type="Proteomes" id="UP000366819">
    <property type="component" value="Unassembled WGS sequence"/>
</dbReference>
<dbReference type="EMBL" id="CABPSN010000014">
    <property type="protein sequence ID" value="VVE57876.1"/>
    <property type="molecule type" value="Genomic_DNA"/>
</dbReference>
<sequence>MGAYIMSLSNISDHADDVVETGPMTHARSNHCATRMADGRVVVTGGVNDLAALDTTQRSLRGTVNAVLDTAEIYLPDTHRWGMLAPMLSRRSGHCVAVLTSGDLLVVGGDNGIGSQRSVERYDTVTGQWTAVAPMATPRFSHSGVTLKDGKLLVCGGNNLQDEQGQVLSAAEIYNATNATWRPAAPMHHARMNHTATVLPSGMVLVVGGYPGASDQAATDSAELYDPSRDVWIDAAPLPYARMQHTATLLASGKVLIVGGALAPFEQGHASSQVYDPATNRWETAAELTYGRKGHTATVLPSGRVLVVGSASTASPVSARVTELYDPQTGQWTVGADLLQGRFAHAATALDTGEVLIVGGMLPVSHPFPINTAELYRE</sequence>
<dbReference type="PANTHER" id="PTHR46344:SF27">
    <property type="entry name" value="KELCH REPEAT SUPERFAMILY PROTEIN"/>
    <property type="match status" value="1"/>
</dbReference>
<dbReference type="InterPro" id="IPR015915">
    <property type="entry name" value="Kelch-typ_b-propeller"/>
</dbReference>